<evidence type="ECO:0000313" key="1">
    <source>
        <dbReference type="EMBL" id="RHN44140.1"/>
    </source>
</evidence>
<dbReference type="Proteomes" id="UP000265566">
    <property type="component" value="Chromosome 7"/>
</dbReference>
<sequence length="58" mass="6563">MGSEANFAAASIPKFDGDYDHWSMVMENLLRSKEYRVAVESGYTEPTSREGISYMHIS</sequence>
<gene>
    <name evidence="1" type="ORF">MtrunA17_Chr7g0216111</name>
</gene>
<dbReference type="EMBL" id="PSQE01000007">
    <property type="protein sequence ID" value="RHN44140.1"/>
    <property type="molecule type" value="Genomic_DNA"/>
</dbReference>
<dbReference type="Gramene" id="rna38210">
    <property type="protein sequence ID" value="RHN44140.1"/>
    <property type="gene ID" value="gene38210"/>
</dbReference>
<comment type="caution">
    <text evidence="1">The sequence shown here is derived from an EMBL/GenBank/DDBJ whole genome shotgun (WGS) entry which is preliminary data.</text>
</comment>
<name>A0A396GSX6_MEDTR</name>
<reference evidence="1" key="1">
    <citation type="journal article" date="2018" name="Nat. Plants">
        <title>Whole-genome landscape of Medicago truncatula symbiotic genes.</title>
        <authorList>
            <person name="Pecrix Y."/>
            <person name="Gamas P."/>
            <person name="Carrere S."/>
        </authorList>
    </citation>
    <scope>NUCLEOTIDE SEQUENCE</scope>
    <source>
        <tissue evidence="1">Leaves</tissue>
    </source>
</reference>
<protein>
    <submittedName>
        <fullName evidence="1">Uncharacterized protein</fullName>
    </submittedName>
</protein>
<organism evidence="1">
    <name type="scientific">Medicago truncatula</name>
    <name type="common">Barrel medic</name>
    <name type="synonym">Medicago tribuloides</name>
    <dbReference type="NCBI Taxonomy" id="3880"/>
    <lineage>
        <taxon>Eukaryota</taxon>
        <taxon>Viridiplantae</taxon>
        <taxon>Streptophyta</taxon>
        <taxon>Embryophyta</taxon>
        <taxon>Tracheophyta</taxon>
        <taxon>Spermatophyta</taxon>
        <taxon>Magnoliopsida</taxon>
        <taxon>eudicotyledons</taxon>
        <taxon>Gunneridae</taxon>
        <taxon>Pentapetalae</taxon>
        <taxon>rosids</taxon>
        <taxon>fabids</taxon>
        <taxon>Fabales</taxon>
        <taxon>Fabaceae</taxon>
        <taxon>Papilionoideae</taxon>
        <taxon>50 kb inversion clade</taxon>
        <taxon>NPAAA clade</taxon>
        <taxon>Hologalegina</taxon>
        <taxon>IRL clade</taxon>
        <taxon>Trifolieae</taxon>
        <taxon>Medicago</taxon>
    </lineage>
</organism>
<accession>A0A396GSX6</accession>
<proteinExistence type="predicted"/>
<dbReference type="AlphaFoldDB" id="A0A396GSX6"/>